<proteinExistence type="predicted"/>
<reference evidence="3 4" key="1">
    <citation type="submission" date="2024-02" db="EMBL/GenBank/DDBJ databases">
        <title>Full genome sequence of Nocardioides kribbensis.</title>
        <authorList>
            <person name="Poletto B.L."/>
            <person name="Silva G."/>
            <person name="Galante D."/>
            <person name="Campos K.R."/>
            <person name="Santos M.B.N."/>
            <person name="Sacchi C.T."/>
        </authorList>
    </citation>
    <scope>NUCLEOTIDE SEQUENCE [LARGE SCALE GENOMIC DNA]</scope>
    <source>
        <strain evidence="3 4">O4R</strain>
    </source>
</reference>
<feature type="domain" description="Protein-glutamine gamma-glutamyltransferase-like C-terminal" evidence="2">
    <location>
        <begin position="131"/>
        <end position="196"/>
    </location>
</feature>
<organism evidence="3 4">
    <name type="scientific">Nocardioides kribbensis</name>
    <dbReference type="NCBI Taxonomy" id="305517"/>
    <lineage>
        <taxon>Bacteria</taxon>
        <taxon>Bacillati</taxon>
        <taxon>Actinomycetota</taxon>
        <taxon>Actinomycetes</taxon>
        <taxon>Propionibacteriales</taxon>
        <taxon>Nocardioidaceae</taxon>
        <taxon>Nocardioides</taxon>
    </lineage>
</organism>
<dbReference type="Proteomes" id="UP001482520">
    <property type="component" value="Unassembled WGS sequence"/>
</dbReference>
<comment type="caution">
    <text evidence="3">The sequence shown here is derived from an EMBL/GenBank/DDBJ whole genome shotgun (WGS) entry which is preliminary data.</text>
</comment>
<keyword evidence="1" id="KW-0472">Membrane</keyword>
<dbReference type="RefSeq" id="WP_193662506.1">
    <property type="nucleotide sequence ID" value="NZ_JADCLL010000004.1"/>
</dbReference>
<sequence>MTPLLVAGPTPSPDDARTALRQELLRPEYHERDVLQQVLDALQRLVDDALVAASGAPPLTTLAAVVAALLLVLALGWLLSRARGSARLAGPADAVLAGTGVGADELTRRAHDAAADGRWDDVVVEAFRALTLREVERGLLADNPGATAREVALALGAGHPPLADAAAAAARTFDLVRYGERRADEAAARGVLDLLDTLVGARR</sequence>
<keyword evidence="1" id="KW-0812">Transmembrane</keyword>
<keyword evidence="4" id="KW-1185">Reference proteome</keyword>
<evidence type="ECO:0000313" key="3">
    <source>
        <dbReference type="EMBL" id="MEQ7848264.1"/>
    </source>
</evidence>
<name>A0ABV1P0H1_9ACTN</name>
<gene>
    <name evidence="3" type="ORF">V6R90_13340</name>
</gene>
<feature type="transmembrane region" description="Helical" evidence="1">
    <location>
        <begin position="59"/>
        <end position="79"/>
    </location>
</feature>
<evidence type="ECO:0000313" key="4">
    <source>
        <dbReference type="Proteomes" id="UP001482520"/>
    </source>
</evidence>
<dbReference type="EMBL" id="JBEGDP010000015">
    <property type="protein sequence ID" value="MEQ7848264.1"/>
    <property type="molecule type" value="Genomic_DNA"/>
</dbReference>
<dbReference type="InterPro" id="IPR025403">
    <property type="entry name" value="TgpA-like_C"/>
</dbReference>
<protein>
    <submittedName>
        <fullName evidence="3">DUF4129 domain-containing protein</fullName>
    </submittedName>
</protein>
<dbReference type="Pfam" id="PF13559">
    <property type="entry name" value="DUF4129"/>
    <property type="match status" value="1"/>
</dbReference>
<accession>A0ABV1P0H1</accession>
<keyword evidence="1" id="KW-1133">Transmembrane helix</keyword>
<evidence type="ECO:0000259" key="2">
    <source>
        <dbReference type="Pfam" id="PF13559"/>
    </source>
</evidence>
<evidence type="ECO:0000256" key="1">
    <source>
        <dbReference type="SAM" id="Phobius"/>
    </source>
</evidence>